<dbReference type="InterPro" id="IPR000515">
    <property type="entry name" value="MetI-like"/>
</dbReference>
<gene>
    <name evidence="10" type="ORF">EDD40_6412</name>
</gene>
<comment type="similarity">
    <text evidence="7">Belongs to the binding-protein-dependent transport system permease family.</text>
</comment>
<comment type="subcellular location">
    <subcellularLocation>
        <location evidence="1 7">Cell membrane</location>
        <topology evidence="1 7">Multi-pass membrane protein</topology>
    </subcellularLocation>
</comment>
<evidence type="ECO:0000256" key="8">
    <source>
        <dbReference type="SAM" id="MobiDB-lite"/>
    </source>
</evidence>
<feature type="transmembrane region" description="Helical" evidence="7">
    <location>
        <begin position="185"/>
        <end position="207"/>
    </location>
</feature>
<dbReference type="AlphaFoldDB" id="A0A3N1HET5"/>
<proteinExistence type="inferred from homology"/>
<keyword evidence="11" id="KW-1185">Reference proteome</keyword>
<evidence type="ECO:0000256" key="5">
    <source>
        <dbReference type="ARBA" id="ARBA00022989"/>
    </source>
</evidence>
<comment type="caution">
    <text evidence="10">The sequence shown here is derived from an EMBL/GenBank/DDBJ whole genome shotgun (WGS) entry which is preliminary data.</text>
</comment>
<protein>
    <submittedName>
        <fullName evidence="10">Cellobiose transport system permease protein</fullName>
    </submittedName>
</protein>
<keyword evidence="3" id="KW-1003">Cell membrane</keyword>
<sequence length="327" mass="35765">MTVAPERAAAGRGTSPAPPPPRRLSWRDKLGRLDTKYTPYAIIAPFFVVFGVFGLYPLLHTAWVSLHDWQLIDGDQGFTGLANYAELLSDGHFWNALGNTVSLFLLSTIPQLFAALGLATLLDRGLRGRAFWRAGVLLPNVISVAAVALVFAQLFGRDFGVVNALLGVVGVDPVDWRAETWASHLAISSMVVWRWTGYNALIYLAAMQSVPKDMYESAMLDGASRLRVFWSITVPSIRPTILFTVIVSTIGGMQLFVEPQLFDPGGTATGTGGDDRQFQTLVMYLYEKGFRLFDAGYSSAIAWVLFLVILVVAVVNFAVARRIASKG</sequence>
<evidence type="ECO:0000313" key="10">
    <source>
        <dbReference type="EMBL" id="ROP40993.1"/>
    </source>
</evidence>
<evidence type="ECO:0000256" key="1">
    <source>
        <dbReference type="ARBA" id="ARBA00004651"/>
    </source>
</evidence>
<evidence type="ECO:0000256" key="4">
    <source>
        <dbReference type="ARBA" id="ARBA00022692"/>
    </source>
</evidence>
<dbReference type="EMBL" id="RJKM01000001">
    <property type="protein sequence ID" value="ROP40993.1"/>
    <property type="molecule type" value="Genomic_DNA"/>
</dbReference>
<evidence type="ECO:0000256" key="2">
    <source>
        <dbReference type="ARBA" id="ARBA00022448"/>
    </source>
</evidence>
<evidence type="ECO:0000256" key="3">
    <source>
        <dbReference type="ARBA" id="ARBA00022475"/>
    </source>
</evidence>
<feature type="transmembrane region" description="Helical" evidence="7">
    <location>
        <begin position="101"/>
        <end position="122"/>
    </location>
</feature>
<evidence type="ECO:0000256" key="7">
    <source>
        <dbReference type="RuleBase" id="RU363032"/>
    </source>
</evidence>
<keyword evidence="4 7" id="KW-0812">Transmembrane</keyword>
<organism evidence="10 11">
    <name type="scientific">Saccharothrix texasensis</name>
    <dbReference type="NCBI Taxonomy" id="103734"/>
    <lineage>
        <taxon>Bacteria</taxon>
        <taxon>Bacillati</taxon>
        <taxon>Actinomycetota</taxon>
        <taxon>Actinomycetes</taxon>
        <taxon>Pseudonocardiales</taxon>
        <taxon>Pseudonocardiaceae</taxon>
        <taxon>Saccharothrix</taxon>
    </lineage>
</organism>
<keyword evidence="6 7" id="KW-0472">Membrane</keyword>
<reference evidence="10 11" key="1">
    <citation type="submission" date="2018-11" db="EMBL/GenBank/DDBJ databases">
        <title>Sequencing the genomes of 1000 actinobacteria strains.</title>
        <authorList>
            <person name="Klenk H.-P."/>
        </authorList>
    </citation>
    <scope>NUCLEOTIDE SEQUENCE [LARGE SCALE GENOMIC DNA]</scope>
    <source>
        <strain evidence="10 11">DSM 44231</strain>
    </source>
</reference>
<dbReference type="Proteomes" id="UP000268727">
    <property type="component" value="Unassembled WGS sequence"/>
</dbReference>
<dbReference type="Gene3D" id="1.10.3720.10">
    <property type="entry name" value="MetI-like"/>
    <property type="match status" value="1"/>
</dbReference>
<evidence type="ECO:0000259" key="9">
    <source>
        <dbReference type="PROSITE" id="PS50928"/>
    </source>
</evidence>
<dbReference type="SUPFAM" id="SSF161098">
    <property type="entry name" value="MetI-like"/>
    <property type="match status" value="1"/>
</dbReference>
<dbReference type="PANTHER" id="PTHR30193">
    <property type="entry name" value="ABC TRANSPORTER PERMEASE PROTEIN"/>
    <property type="match status" value="1"/>
</dbReference>
<dbReference type="PROSITE" id="PS50928">
    <property type="entry name" value="ABC_TM1"/>
    <property type="match status" value="1"/>
</dbReference>
<dbReference type="GO" id="GO:0055085">
    <property type="term" value="P:transmembrane transport"/>
    <property type="evidence" value="ECO:0007669"/>
    <property type="project" value="InterPro"/>
</dbReference>
<keyword evidence="2 7" id="KW-0813">Transport</keyword>
<evidence type="ECO:0000256" key="6">
    <source>
        <dbReference type="ARBA" id="ARBA00023136"/>
    </source>
</evidence>
<dbReference type="InterPro" id="IPR035906">
    <property type="entry name" value="MetI-like_sf"/>
</dbReference>
<dbReference type="PANTHER" id="PTHR30193:SF37">
    <property type="entry name" value="INNER MEMBRANE ABC TRANSPORTER PERMEASE PROTEIN YCJO"/>
    <property type="match status" value="1"/>
</dbReference>
<feature type="transmembrane region" description="Helical" evidence="7">
    <location>
        <begin position="134"/>
        <end position="155"/>
    </location>
</feature>
<accession>A0A3N1HET5</accession>
<keyword evidence="5 7" id="KW-1133">Transmembrane helix</keyword>
<feature type="transmembrane region" description="Helical" evidence="7">
    <location>
        <begin position="300"/>
        <end position="319"/>
    </location>
</feature>
<feature type="domain" description="ABC transmembrane type-1" evidence="9">
    <location>
        <begin position="97"/>
        <end position="316"/>
    </location>
</feature>
<dbReference type="GO" id="GO:0005886">
    <property type="term" value="C:plasma membrane"/>
    <property type="evidence" value="ECO:0007669"/>
    <property type="project" value="UniProtKB-SubCell"/>
</dbReference>
<dbReference type="Pfam" id="PF00528">
    <property type="entry name" value="BPD_transp_1"/>
    <property type="match status" value="1"/>
</dbReference>
<name>A0A3N1HET5_9PSEU</name>
<dbReference type="InterPro" id="IPR051393">
    <property type="entry name" value="ABC_transporter_permease"/>
</dbReference>
<dbReference type="CDD" id="cd06261">
    <property type="entry name" value="TM_PBP2"/>
    <property type="match status" value="1"/>
</dbReference>
<evidence type="ECO:0000313" key="11">
    <source>
        <dbReference type="Proteomes" id="UP000268727"/>
    </source>
</evidence>
<feature type="transmembrane region" description="Helical" evidence="7">
    <location>
        <begin position="37"/>
        <end position="59"/>
    </location>
</feature>
<feature type="region of interest" description="Disordered" evidence="8">
    <location>
        <begin position="1"/>
        <end position="21"/>
    </location>
</feature>
<feature type="transmembrane region" description="Helical" evidence="7">
    <location>
        <begin position="228"/>
        <end position="257"/>
    </location>
</feature>